<dbReference type="HOGENOM" id="CLU_2654099_0_0_1"/>
<gene>
    <name evidence="1" type="ORF">BAUCODRAFT_29370</name>
</gene>
<evidence type="ECO:0000313" key="1">
    <source>
        <dbReference type="EMBL" id="EMD00982.1"/>
    </source>
</evidence>
<dbReference type="RefSeq" id="XP_007672166.1">
    <property type="nucleotide sequence ID" value="XM_007673976.1"/>
</dbReference>
<dbReference type="KEGG" id="bcom:BAUCODRAFT_29370"/>
<protein>
    <submittedName>
        <fullName evidence="1">Uncharacterized protein</fullName>
    </submittedName>
</protein>
<proteinExistence type="predicted"/>
<dbReference type="GeneID" id="19110911"/>
<sequence length="76" mass="8242">MHTCSFLHVSQATFLRVASSALKPPEQRSGRVVSGRPSFTTLKHNYVLYSSDQSIVLSACAILITSSSHSSTDKTD</sequence>
<evidence type="ECO:0000313" key="2">
    <source>
        <dbReference type="Proteomes" id="UP000011761"/>
    </source>
</evidence>
<reference evidence="1 2" key="1">
    <citation type="journal article" date="2012" name="PLoS Pathog.">
        <title>Diverse lifestyles and strategies of plant pathogenesis encoded in the genomes of eighteen Dothideomycetes fungi.</title>
        <authorList>
            <person name="Ohm R.A."/>
            <person name="Feau N."/>
            <person name="Henrissat B."/>
            <person name="Schoch C.L."/>
            <person name="Horwitz B.A."/>
            <person name="Barry K.W."/>
            <person name="Condon B.J."/>
            <person name="Copeland A.C."/>
            <person name="Dhillon B."/>
            <person name="Glaser F."/>
            <person name="Hesse C.N."/>
            <person name="Kosti I."/>
            <person name="LaButti K."/>
            <person name="Lindquist E.A."/>
            <person name="Lucas S."/>
            <person name="Salamov A.A."/>
            <person name="Bradshaw R.E."/>
            <person name="Ciuffetti L."/>
            <person name="Hamelin R.C."/>
            <person name="Kema G.H.J."/>
            <person name="Lawrence C."/>
            <person name="Scott J.A."/>
            <person name="Spatafora J.W."/>
            <person name="Turgeon B.G."/>
            <person name="de Wit P.J.G.M."/>
            <person name="Zhong S."/>
            <person name="Goodwin S.B."/>
            <person name="Grigoriev I.V."/>
        </authorList>
    </citation>
    <scope>NUCLEOTIDE SEQUENCE [LARGE SCALE GENOMIC DNA]</scope>
    <source>
        <strain evidence="1 2">UAMH 10762</strain>
    </source>
</reference>
<dbReference type="EMBL" id="KB445550">
    <property type="protein sequence ID" value="EMD00982.1"/>
    <property type="molecule type" value="Genomic_DNA"/>
</dbReference>
<name>M2MVI7_BAUPA</name>
<dbReference type="AlphaFoldDB" id="M2MVI7"/>
<keyword evidence="2" id="KW-1185">Reference proteome</keyword>
<accession>M2MVI7</accession>
<dbReference type="Proteomes" id="UP000011761">
    <property type="component" value="Unassembled WGS sequence"/>
</dbReference>
<organism evidence="1 2">
    <name type="scientific">Baudoinia panamericana (strain UAMH 10762)</name>
    <name type="common">Angels' share fungus</name>
    <name type="synonym">Baudoinia compniacensis (strain UAMH 10762)</name>
    <dbReference type="NCBI Taxonomy" id="717646"/>
    <lineage>
        <taxon>Eukaryota</taxon>
        <taxon>Fungi</taxon>
        <taxon>Dikarya</taxon>
        <taxon>Ascomycota</taxon>
        <taxon>Pezizomycotina</taxon>
        <taxon>Dothideomycetes</taxon>
        <taxon>Dothideomycetidae</taxon>
        <taxon>Mycosphaerellales</taxon>
        <taxon>Teratosphaeriaceae</taxon>
        <taxon>Baudoinia</taxon>
    </lineage>
</organism>